<evidence type="ECO:0000256" key="1">
    <source>
        <dbReference type="SAM" id="SignalP"/>
    </source>
</evidence>
<accession>A0A449IKE1</accession>
<gene>
    <name evidence="2" type="ORF">NCTC10754_02507</name>
</gene>
<keyword evidence="1" id="KW-0732">Signal</keyword>
<sequence>MPITRLASSLLLTLALCPAADALADNAETANKSNNPLNLAPGVNLQDYYTPQVYDSNIHTNDALLRGALPVAPNDVIGVPQLLRVTLPVSTRPDPHGGYSTGIGDLNLFDIFLLKTEGVQLGIGPQITAPTAEHDELGTGKWQAGLAAIAIDASPRGLLGALVQYQSSFAGDSDRQHVESATFQPFIIHNLPKGWYLRSTGTWTWDLKNNTHYIPVGLGVGKAWKAGSNILNAFVEPQWTVERKGDDLPQFTLFAGINVTFGK</sequence>
<dbReference type="AlphaFoldDB" id="A0A449IKE1"/>
<evidence type="ECO:0000313" key="3">
    <source>
        <dbReference type="Proteomes" id="UP000330809"/>
    </source>
</evidence>
<feature type="signal peptide" evidence="1">
    <location>
        <begin position="1"/>
        <end position="24"/>
    </location>
</feature>
<dbReference type="Proteomes" id="UP000330809">
    <property type="component" value="Unassembled WGS sequence"/>
</dbReference>
<dbReference type="EMBL" id="CAACYJ010000035">
    <property type="protein sequence ID" value="VFB19899.1"/>
    <property type="molecule type" value="Genomic_DNA"/>
</dbReference>
<evidence type="ECO:0008006" key="4">
    <source>
        <dbReference type="Google" id="ProtNLM"/>
    </source>
</evidence>
<proteinExistence type="predicted"/>
<protein>
    <recommendedName>
        <fullName evidence="4">Neuromedin U</fullName>
    </recommendedName>
</protein>
<evidence type="ECO:0000313" key="2">
    <source>
        <dbReference type="EMBL" id="VFB19899.1"/>
    </source>
</evidence>
<feature type="chain" id="PRO_5019002324" description="Neuromedin U" evidence="1">
    <location>
        <begin position="25"/>
        <end position="263"/>
    </location>
</feature>
<name>A0A449IKE1_PSEFR</name>
<dbReference type="RefSeq" id="WP_133144391.1">
    <property type="nucleotide sequence ID" value="NZ_CAACYJ010000035.1"/>
</dbReference>
<organism evidence="2 3">
    <name type="scientific">Pseudomonas fragi</name>
    <dbReference type="NCBI Taxonomy" id="296"/>
    <lineage>
        <taxon>Bacteria</taxon>
        <taxon>Pseudomonadati</taxon>
        <taxon>Pseudomonadota</taxon>
        <taxon>Gammaproteobacteria</taxon>
        <taxon>Pseudomonadales</taxon>
        <taxon>Pseudomonadaceae</taxon>
        <taxon>Pseudomonas</taxon>
    </lineage>
</organism>
<reference evidence="2 3" key="1">
    <citation type="submission" date="2019-02" db="EMBL/GenBank/DDBJ databases">
        <authorList>
            <consortium name="Pathogen Informatics"/>
        </authorList>
    </citation>
    <scope>NUCLEOTIDE SEQUENCE [LARGE SCALE GENOMIC DNA]</scope>
    <source>
        <strain evidence="2 3">3012STDY7103891</strain>
    </source>
</reference>